<dbReference type="AlphaFoldDB" id="A0A1D8K744"/>
<evidence type="ECO:0000313" key="3">
    <source>
        <dbReference type="Proteomes" id="UP000095342"/>
    </source>
</evidence>
<sequence length="220" mass="24704">MSWRETLGVTSSTEPPYTHNSQNTQKPAETGNCADSADSAYRDSKEETSKLLEALADACRGLDITPAEVKEALAAEDIEDWRKGAISVDTLAAFARALVQRRVMDQGKRPGHYTEQATCKHCGPIWLWFSGEVLGCPWCWNRVADKPIPRPSSVHCGDCIHFERIQSPHRHPHLGHCAKGEPEAIAGLWDTDRRYCERFLPRPQQTNNDQPRPARAETKM</sequence>
<keyword evidence="3" id="KW-1185">Reference proteome</keyword>
<evidence type="ECO:0000256" key="1">
    <source>
        <dbReference type="SAM" id="MobiDB-lite"/>
    </source>
</evidence>
<feature type="compositionally biased region" description="Polar residues" evidence="1">
    <location>
        <begin position="8"/>
        <end position="27"/>
    </location>
</feature>
<protein>
    <submittedName>
        <fullName evidence="2">Uncharacterized protein</fullName>
    </submittedName>
</protein>
<dbReference type="RefSeq" id="WP_070072355.1">
    <property type="nucleotide sequence ID" value="NZ_CP017448.1"/>
</dbReference>
<evidence type="ECO:0000313" key="2">
    <source>
        <dbReference type="EMBL" id="AOV16771.1"/>
    </source>
</evidence>
<feature type="region of interest" description="Disordered" evidence="1">
    <location>
        <begin position="1"/>
        <end position="40"/>
    </location>
</feature>
<gene>
    <name evidence="2" type="ORF">BJI67_06585</name>
</gene>
<dbReference type="EMBL" id="CP017448">
    <property type="protein sequence ID" value="AOV16771.1"/>
    <property type="molecule type" value="Genomic_DNA"/>
</dbReference>
<reference evidence="2 3" key="1">
    <citation type="submission" date="2016-09" db="EMBL/GenBank/DDBJ databases">
        <title>Acidihalobacter prosperus V6 (DSM14174).</title>
        <authorList>
            <person name="Khaleque H.N."/>
            <person name="Ramsay J.P."/>
            <person name="Murphy R.J.T."/>
            <person name="Kaksonen A.H."/>
            <person name="Boxall N.J."/>
            <person name="Watkin E.L.J."/>
        </authorList>
    </citation>
    <scope>NUCLEOTIDE SEQUENCE [LARGE SCALE GENOMIC DNA]</scope>
    <source>
        <strain evidence="2 3">V6</strain>
    </source>
</reference>
<organism evidence="2 3">
    <name type="scientific">Acidihalobacter aeolianus</name>
    <dbReference type="NCBI Taxonomy" id="2792603"/>
    <lineage>
        <taxon>Bacteria</taxon>
        <taxon>Pseudomonadati</taxon>
        <taxon>Pseudomonadota</taxon>
        <taxon>Gammaproteobacteria</taxon>
        <taxon>Chromatiales</taxon>
        <taxon>Ectothiorhodospiraceae</taxon>
        <taxon>Acidihalobacter</taxon>
    </lineage>
</organism>
<dbReference type="Proteomes" id="UP000095342">
    <property type="component" value="Chromosome"/>
</dbReference>
<dbReference type="KEGG" id="aaeo:BJI67_06585"/>
<proteinExistence type="predicted"/>
<accession>A0A1D8K744</accession>
<name>A0A1D8K744_9GAMM</name>
<feature type="region of interest" description="Disordered" evidence="1">
    <location>
        <begin position="200"/>
        <end position="220"/>
    </location>
</feature>